<keyword evidence="1" id="KW-0472">Membrane</keyword>
<reference evidence="2 3" key="1">
    <citation type="journal article" date="2009" name="Nature">
        <title>Evolution of pathogenicity and sexual reproduction in eight Candida genomes.</title>
        <authorList>
            <person name="Butler G."/>
            <person name="Rasmussen M.D."/>
            <person name="Lin M.F."/>
            <person name="Santos M.A."/>
            <person name="Sakthikumar S."/>
            <person name="Munro C.A."/>
            <person name="Rheinbay E."/>
            <person name="Grabherr M."/>
            <person name="Forche A."/>
            <person name="Reedy J.L."/>
            <person name="Agrafioti I."/>
            <person name="Arnaud M.B."/>
            <person name="Bates S."/>
            <person name="Brown A.J."/>
            <person name="Brunke S."/>
            <person name="Costanzo M.C."/>
            <person name="Fitzpatrick D.A."/>
            <person name="de Groot P.W."/>
            <person name="Harris D."/>
            <person name="Hoyer L.L."/>
            <person name="Hube B."/>
            <person name="Klis F.M."/>
            <person name="Kodira C."/>
            <person name="Lennard N."/>
            <person name="Logue M.E."/>
            <person name="Martin R."/>
            <person name="Neiman A.M."/>
            <person name="Nikolaou E."/>
            <person name="Quail M.A."/>
            <person name="Quinn J."/>
            <person name="Santos M.C."/>
            <person name="Schmitzberger F.F."/>
            <person name="Sherlock G."/>
            <person name="Shah P."/>
            <person name="Silverstein K.A."/>
            <person name="Skrzypek M.S."/>
            <person name="Soll D."/>
            <person name="Staggs R."/>
            <person name="Stansfield I."/>
            <person name="Stumpf M.P."/>
            <person name="Sudbery P.E."/>
            <person name="Srikantha T."/>
            <person name="Zeng Q."/>
            <person name="Berman J."/>
            <person name="Berriman M."/>
            <person name="Heitman J."/>
            <person name="Gow N.A."/>
            <person name="Lorenz M.C."/>
            <person name="Birren B.W."/>
            <person name="Kellis M."/>
            <person name="Cuomo C.A."/>
        </authorList>
    </citation>
    <scope>NUCLEOTIDE SEQUENCE [LARGE SCALE GENOMIC DNA]</scope>
    <source>
        <strain evidence="3">ATCC 11503 / BCRC 21390 / CBS 2605 / JCM 1781 / NBRC 1676 / NRRL YB-4239</strain>
    </source>
</reference>
<proteinExistence type="predicted"/>
<dbReference type="HOGENOM" id="CLU_1678227_0_0_1"/>
<sequence>MMYAYGLVFLFIFIFIFIYLILEVEVPIHPLFSLADFIFYQPKKKKETETERLSLMHKLFRNAAVPIPFLHLLSFLLFCCFLLLLLLFLFYFFFGLITILQFHMMFVCLLLTFLEGTFTSYTCALQKLHKAGFKKMKIKIKNKKYQSAFIPKPKIYC</sequence>
<dbReference type="EMBL" id="CH981524">
    <property type="protein sequence ID" value="EDK41931.1"/>
    <property type="molecule type" value="Genomic_DNA"/>
</dbReference>
<keyword evidence="1" id="KW-0812">Transmembrane</keyword>
<dbReference type="VEuPathDB" id="FungiDB:LELG_00109"/>
<dbReference type="Proteomes" id="UP000001996">
    <property type="component" value="Unassembled WGS sequence"/>
</dbReference>
<accession>A5DRX3</accession>
<dbReference type="InParanoid" id="A5DRX3"/>
<protein>
    <submittedName>
        <fullName evidence="2">Uncharacterized protein</fullName>
    </submittedName>
</protein>
<organism evidence="2 3">
    <name type="scientific">Lodderomyces elongisporus (strain ATCC 11503 / CBS 2605 / JCM 1781 / NBRC 1676 / NRRL YB-4239)</name>
    <name type="common">Yeast</name>
    <name type="synonym">Saccharomyces elongisporus</name>
    <dbReference type="NCBI Taxonomy" id="379508"/>
    <lineage>
        <taxon>Eukaryota</taxon>
        <taxon>Fungi</taxon>
        <taxon>Dikarya</taxon>
        <taxon>Ascomycota</taxon>
        <taxon>Saccharomycotina</taxon>
        <taxon>Pichiomycetes</taxon>
        <taxon>Debaryomycetaceae</taxon>
        <taxon>Candida/Lodderomyces clade</taxon>
        <taxon>Lodderomyces</taxon>
    </lineage>
</organism>
<evidence type="ECO:0000313" key="3">
    <source>
        <dbReference type="Proteomes" id="UP000001996"/>
    </source>
</evidence>
<gene>
    <name evidence="2" type="ORF">LELG_00109</name>
</gene>
<feature type="transmembrane region" description="Helical" evidence="1">
    <location>
        <begin position="100"/>
        <end position="125"/>
    </location>
</feature>
<dbReference type="AlphaFoldDB" id="A5DRX3"/>
<evidence type="ECO:0000256" key="1">
    <source>
        <dbReference type="SAM" id="Phobius"/>
    </source>
</evidence>
<feature type="transmembrane region" description="Helical" evidence="1">
    <location>
        <begin position="69"/>
        <end position="94"/>
    </location>
</feature>
<name>A5DRX3_LODEL</name>
<keyword evidence="3" id="KW-1185">Reference proteome</keyword>
<evidence type="ECO:0000313" key="2">
    <source>
        <dbReference type="EMBL" id="EDK41931.1"/>
    </source>
</evidence>
<feature type="transmembrane region" description="Helical" evidence="1">
    <location>
        <begin position="6"/>
        <end position="22"/>
    </location>
</feature>
<keyword evidence="1" id="KW-1133">Transmembrane helix</keyword>